<dbReference type="SUPFAM" id="SSF53474">
    <property type="entry name" value="alpha/beta-Hydrolases"/>
    <property type="match status" value="1"/>
</dbReference>
<dbReference type="InterPro" id="IPR000073">
    <property type="entry name" value="AB_hydrolase_1"/>
</dbReference>
<evidence type="ECO:0000313" key="3">
    <source>
        <dbReference type="Proteomes" id="UP000282818"/>
    </source>
</evidence>
<dbReference type="GO" id="GO:0016020">
    <property type="term" value="C:membrane"/>
    <property type="evidence" value="ECO:0007669"/>
    <property type="project" value="TreeGrafter"/>
</dbReference>
<comment type="caution">
    <text evidence="2">The sequence shown here is derived from an EMBL/GenBank/DDBJ whole genome shotgun (WGS) entry which is preliminary data.</text>
</comment>
<name>A0A437QDZ7_9GAMM</name>
<dbReference type="GO" id="GO:0016787">
    <property type="term" value="F:hydrolase activity"/>
    <property type="evidence" value="ECO:0007669"/>
    <property type="project" value="UniProtKB-KW"/>
</dbReference>
<feature type="domain" description="AB hydrolase-1" evidence="1">
    <location>
        <begin position="33"/>
        <end position="185"/>
    </location>
</feature>
<dbReference type="InterPro" id="IPR050266">
    <property type="entry name" value="AB_hydrolase_sf"/>
</dbReference>
<dbReference type="EMBL" id="SACQ01000001">
    <property type="protein sequence ID" value="RVU32613.1"/>
    <property type="molecule type" value="Genomic_DNA"/>
</dbReference>
<keyword evidence="2" id="KW-0378">Hydrolase</keyword>
<dbReference type="AlphaFoldDB" id="A0A437QDZ7"/>
<dbReference type="InterPro" id="IPR029058">
    <property type="entry name" value="AB_hydrolase_fold"/>
</dbReference>
<organism evidence="2 3">
    <name type="scientific">Neptunomonas marina</name>
    <dbReference type="NCBI Taxonomy" id="1815562"/>
    <lineage>
        <taxon>Bacteria</taxon>
        <taxon>Pseudomonadati</taxon>
        <taxon>Pseudomonadota</taxon>
        <taxon>Gammaproteobacteria</taxon>
        <taxon>Oceanospirillales</taxon>
        <taxon>Oceanospirillaceae</taxon>
        <taxon>Neptunomonas</taxon>
    </lineage>
</organism>
<dbReference type="Proteomes" id="UP000282818">
    <property type="component" value="Unassembled WGS sequence"/>
</dbReference>
<proteinExistence type="predicted"/>
<dbReference type="PANTHER" id="PTHR43798">
    <property type="entry name" value="MONOACYLGLYCEROL LIPASE"/>
    <property type="match status" value="1"/>
</dbReference>
<reference evidence="2 3" key="1">
    <citation type="submission" date="2019-01" db="EMBL/GenBank/DDBJ databases">
        <authorList>
            <person name="Chen W.-M."/>
        </authorList>
    </citation>
    <scope>NUCLEOTIDE SEQUENCE [LARGE SCALE GENOMIC DNA]</scope>
    <source>
        <strain evidence="2 3">HPM-16</strain>
    </source>
</reference>
<sequence>MAVRWQETRVAVGHGIELGVKFGRHDDQDPSQPVIILLHEALGCIAMWKDIPEQLAELTGHDVLVYERQGYGCSTPISLPRDDDYLVHEGEVWLPRLLEVLDIQRCVLLGHSDGGSIALIGAATLPEKVVGVVTAAAHIYIDHLTTAGIIEAVERYQTTDLPARLAKYHGERTDTIFRAWSETWLRERKAPMDYRPWLPRILCEALIIQGRQDQYGVPEQVTDICEGIGPRAEPLFLESCGHVPQFEAREPFLTAVSQFMQRLSG</sequence>
<evidence type="ECO:0000313" key="2">
    <source>
        <dbReference type="EMBL" id="RVU32613.1"/>
    </source>
</evidence>
<dbReference type="RefSeq" id="WP_127692782.1">
    <property type="nucleotide sequence ID" value="NZ_SACQ01000001.1"/>
</dbReference>
<keyword evidence="3" id="KW-1185">Reference proteome</keyword>
<protein>
    <submittedName>
        <fullName evidence="2">Alpha/beta hydrolase</fullName>
    </submittedName>
</protein>
<dbReference type="PANTHER" id="PTHR43798:SF33">
    <property type="entry name" value="HYDROLASE, PUTATIVE (AFU_ORTHOLOGUE AFUA_2G14860)-RELATED"/>
    <property type="match status" value="1"/>
</dbReference>
<gene>
    <name evidence="2" type="ORF">EOE65_02875</name>
</gene>
<dbReference type="Pfam" id="PF00561">
    <property type="entry name" value="Abhydrolase_1"/>
    <property type="match status" value="1"/>
</dbReference>
<accession>A0A437QDZ7</accession>
<dbReference type="Gene3D" id="3.40.50.1820">
    <property type="entry name" value="alpha/beta hydrolase"/>
    <property type="match status" value="1"/>
</dbReference>
<evidence type="ECO:0000259" key="1">
    <source>
        <dbReference type="Pfam" id="PF00561"/>
    </source>
</evidence>